<protein>
    <recommendedName>
        <fullName evidence="3">LuxR family transcriptional regulator</fullName>
    </recommendedName>
</protein>
<evidence type="ECO:0000313" key="2">
    <source>
        <dbReference type="Proteomes" id="UP000754821"/>
    </source>
</evidence>
<evidence type="ECO:0000313" key="1">
    <source>
        <dbReference type="EMBL" id="MBE0404031.1"/>
    </source>
</evidence>
<name>A0ABR9FDF2_9GAMM</name>
<keyword evidence="2" id="KW-1185">Reference proteome</keyword>
<evidence type="ECO:0008006" key="3">
    <source>
        <dbReference type="Google" id="ProtNLM"/>
    </source>
</evidence>
<proteinExistence type="predicted"/>
<dbReference type="RefSeq" id="WP_192527708.1">
    <property type="nucleotide sequence ID" value="NZ_RRZC01000010.1"/>
</dbReference>
<reference evidence="1 2" key="1">
    <citation type="submission" date="2020-07" db="EMBL/GenBank/DDBJ databases">
        <title>Halophilic bacteria isolated from french cheeses.</title>
        <authorList>
            <person name="Kothe C.I."/>
            <person name="Farah-Kraiem B."/>
            <person name="Renault P."/>
            <person name="Dridi B."/>
        </authorList>
    </citation>
    <scope>NUCLEOTIDE SEQUENCE [LARGE SCALE GENOMIC DNA]</scope>
    <source>
        <strain evidence="1 2">FME16</strain>
    </source>
</reference>
<comment type="caution">
    <text evidence="1">The sequence shown here is derived from an EMBL/GenBank/DDBJ whole genome shotgun (WGS) entry which is preliminary data.</text>
</comment>
<gene>
    <name evidence="1" type="ORF">EI163_10775</name>
</gene>
<sequence length="155" mass="17959">MPTLFKDAMLHALTQTIDALHTVSFTSQLTALLKTIIHFDCAVIIGYRPDKHPIYLFDSIPERRELLFQRYLLQDYQQDPFLVPLGSAPRQGVLCMADVVPPAGHNEYASNFYQRTGWQDELCLAIRLDDARWIVICLELPYKQVKKHFRLLNRG</sequence>
<organism evidence="1 2">
    <name type="scientific">Halomonas citrativorans</name>
    <dbReference type="NCBI Taxonomy" id="2742612"/>
    <lineage>
        <taxon>Bacteria</taxon>
        <taxon>Pseudomonadati</taxon>
        <taxon>Pseudomonadota</taxon>
        <taxon>Gammaproteobacteria</taxon>
        <taxon>Oceanospirillales</taxon>
        <taxon>Halomonadaceae</taxon>
        <taxon>Halomonas</taxon>
    </lineage>
</organism>
<dbReference type="Proteomes" id="UP000754821">
    <property type="component" value="Unassembled WGS sequence"/>
</dbReference>
<dbReference type="EMBL" id="RRZC01000010">
    <property type="protein sequence ID" value="MBE0404031.1"/>
    <property type="molecule type" value="Genomic_DNA"/>
</dbReference>
<accession>A0ABR9FDF2</accession>